<dbReference type="EMBL" id="CP030759">
    <property type="protein sequence ID" value="AXA36180.1"/>
    <property type="molecule type" value="Genomic_DNA"/>
</dbReference>
<dbReference type="CDD" id="cd09912">
    <property type="entry name" value="DLP_2"/>
    <property type="match status" value="1"/>
</dbReference>
<dbReference type="Proteomes" id="UP000262583">
    <property type="component" value="Chromosome"/>
</dbReference>
<feature type="domain" description="Dynamin N-terminal" evidence="2">
    <location>
        <begin position="59"/>
        <end position="215"/>
    </location>
</feature>
<evidence type="ECO:0000313" key="4">
    <source>
        <dbReference type="Proteomes" id="UP000262583"/>
    </source>
</evidence>
<dbReference type="Pfam" id="PF00350">
    <property type="entry name" value="Dynamin_N"/>
    <property type="match status" value="1"/>
</dbReference>
<dbReference type="InterPro" id="IPR027417">
    <property type="entry name" value="P-loop_NTPase"/>
</dbReference>
<dbReference type="KEGG" id="schv:BRCON_1403"/>
<dbReference type="AlphaFoldDB" id="A0A2Z4Y4X0"/>
<reference evidence="3 4" key="1">
    <citation type="submission" date="2018-05" db="EMBL/GenBank/DDBJ databases">
        <title>A metagenomic window into the 2 km-deep terrestrial subsurface aquifer revealed taxonomically and functionally diverse microbial community comprising novel uncultured bacterial lineages.</title>
        <authorList>
            <person name="Kadnikov V.V."/>
            <person name="Mardanov A.V."/>
            <person name="Beletsky A.V."/>
            <person name="Banks D."/>
            <person name="Pimenov N.V."/>
            <person name="Frank Y.A."/>
            <person name="Karnachuk O.V."/>
            <person name="Ravin N.V."/>
        </authorList>
    </citation>
    <scope>NUCLEOTIDE SEQUENCE [LARGE SCALE GENOMIC DNA]</scope>
    <source>
        <strain evidence="3">BY</strain>
    </source>
</reference>
<sequence length="595" mass="67962">MTILNNIGKIMASDCDRAVQSDHLYDVLIRLAQSLDNDADQKLLRHLAQRWQEKTFNLMVLGQFKRGKSTLINALLGMSILPTGVVPVTAIPTSLRYGDTIRCVVEFRNGESCDIPLEELPHYVTEEGNPKNEKAVAHVTVFAPSPFLSHGVQVFDTPGIGSTLLTNTDATKKALPQGDAGIFVLSPDPPLTETEATFLREVSSRVTRLFIVFTKADIVGRSELEELIQFNLQLLREILETDDVPLFRVSARMVLEAIERSQTPRDAYEFAKLRETIQEFLRNEKEAVLRKAIVARARGVVTRERDLIQIEIRSITMDEVERAERLERFHAEVQRLAREQQAANDILRGDGARLITEINRCAESIRERVTRELEHDFRELSASDIPRSKLLKGASTIFSRLSERIAIVFSRERARLERQIGEQFARIREDHVERIHGVLSRLMETAGNLFDAPTSAWDLKVECTVELEDYWPLLQPSSALGTVPVEIFAFLLPTQWLRRRHVRRLSQALEEAIVANTERLRYHFIQGLERTLRALRDELEVEFSDLVRVVEEAVQRAAVTSRQEATLRQATLSELQTRLQMLEEFDEVLLKEESQ</sequence>
<evidence type="ECO:0000259" key="2">
    <source>
        <dbReference type="Pfam" id="PF00350"/>
    </source>
</evidence>
<dbReference type="InterPro" id="IPR045063">
    <property type="entry name" value="Dynamin_N"/>
</dbReference>
<evidence type="ECO:0000313" key="3">
    <source>
        <dbReference type="EMBL" id="AXA36180.1"/>
    </source>
</evidence>
<name>A0A2Z4Y4X0_SUMC1</name>
<feature type="coiled-coil region" evidence="1">
    <location>
        <begin position="525"/>
        <end position="556"/>
    </location>
</feature>
<gene>
    <name evidence="3" type="ORF">BRCON_1403</name>
</gene>
<dbReference type="SUPFAM" id="SSF52540">
    <property type="entry name" value="P-loop containing nucleoside triphosphate hydrolases"/>
    <property type="match status" value="1"/>
</dbReference>
<accession>A0A2Z4Y4X0</accession>
<dbReference type="InterPro" id="IPR051943">
    <property type="entry name" value="TRAFAC_Dynamin-like_GTPase"/>
</dbReference>
<protein>
    <recommendedName>
        <fullName evidence="2">Dynamin N-terminal domain-containing protein</fullName>
    </recommendedName>
</protein>
<organism evidence="3 4">
    <name type="scientific">Sumerlaea chitinivorans</name>
    <dbReference type="NCBI Taxonomy" id="2250252"/>
    <lineage>
        <taxon>Bacteria</taxon>
        <taxon>Candidatus Sumerlaeota</taxon>
        <taxon>Candidatus Sumerlaeia</taxon>
        <taxon>Candidatus Sumerlaeales</taxon>
        <taxon>Candidatus Sumerlaeaceae</taxon>
        <taxon>Candidatus Sumerlaea</taxon>
    </lineage>
</organism>
<evidence type="ECO:0000256" key="1">
    <source>
        <dbReference type="SAM" id="Coils"/>
    </source>
</evidence>
<dbReference type="PANTHER" id="PTHR43681:SF1">
    <property type="entry name" value="SARCALUMENIN"/>
    <property type="match status" value="1"/>
</dbReference>
<dbReference type="Gene3D" id="3.40.50.300">
    <property type="entry name" value="P-loop containing nucleotide triphosphate hydrolases"/>
    <property type="match status" value="1"/>
</dbReference>
<dbReference type="PANTHER" id="PTHR43681">
    <property type="entry name" value="TRANSMEMBRANE GTPASE FZO"/>
    <property type="match status" value="1"/>
</dbReference>
<proteinExistence type="predicted"/>
<keyword evidence="1" id="KW-0175">Coiled coil</keyword>